<dbReference type="InterPro" id="IPR038071">
    <property type="entry name" value="UROD/MetE-like_sf"/>
</dbReference>
<keyword evidence="2" id="KW-1185">Reference proteome</keyword>
<dbReference type="Proteomes" id="UP001461341">
    <property type="component" value="Chromosome"/>
</dbReference>
<dbReference type="Gene3D" id="3.20.20.210">
    <property type="match status" value="1"/>
</dbReference>
<reference evidence="1 2" key="1">
    <citation type="submission" date="2023-03" db="EMBL/GenBank/DDBJ databases">
        <title>Novel Species.</title>
        <authorList>
            <person name="Ma S."/>
        </authorList>
    </citation>
    <scope>NUCLEOTIDE SEQUENCE [LARGE SCALE GENOMIC DNA]</scope>
    <source>
        <strain evidence="1 2">B11</strain>
    </source>
</reference>
<gene>
    <name evidence="1" type="ORF">QBE54_01380</name>
</gene>
<dbReference type="EMBL" id="CP121689">
    <property type="protein sequence ID" value="WZL76413.1"/>
    <property type="molecule type" value="Genomic_DNA"/>
</dbReference>
<evidence type="ECO:0000313" key="1">
    <source>
        <dbReference type="EMBL" id="WZL76413.1"/>
    </source>
</evidence>
<accession>A0ABZ2YF91</accession>
<sequence>MSYEINPQERFYKCLNREKVDHPPVLAYHFLLPRGKSERELRNAGCVLIMGVPIYEIAFPSEITVEEKKTWKNGEALTIRTYSTPVGSLQEVFKIGPYGSEWKQEHFIKQPQDYQTMTYLLEKAIFREKIADFLQIAQELGEDGVAVPMLPLFERSPFQKLLIDLAGPERTLLDLYDHPKDLEMFINCLCQKMEEAMHIYHSLPEKKLFWWVDNITSDFTSPRLFEQFCLPIYQKYLTPLRKEGITCMLHLDGKLSALKELISKAPIDVVESFTMPEQGGDLELEEAHKVWKDKVIAANIPANLAYRQEKEIAEFFENLMGRRCLKERFVLELSEDLPREHLGKVLSALSKTLSNLQKGGE</sequence>
<dbReference type="RefSeq" id="WP_369018575.1">
    <property type="nucleotide sequence ID" value="NZ_CP121689.1"/>
</dbReference>
<organism evidence="1 2">
    <name type="scientific">Thermatribacter velox</name>
    <dbReference type="NCBI Taxonomy" id="3039681"/>
    <lineage>
        <taxon>Bacteria</taxon>
        <taxon>Pseudomonadati</taxon>
        <taxon>Atribacterota</taxon>
        <taxon>Atribacteria</taxon>
        <taxon>Atribacterales</taxon>
        <taxon>Thermatribacteraceae</taxon>
        <taxon>Thermatribacter</taxon>
    </lineage>
</organism>
<proteinExistence type="predicted"/>
<dbReference type="SUPFAM" id="SSF51726">
    <property type="entry name" value="UROD/MetE-like"/>
    <property type="match status" value="1"/>
</dbReference>
<name>A0ABZ2YF91_9BACT</name>
<protein>
    <submittedName>
        <fullName evidence="1">Uroporphyrinogen decarboxylase family protein</fullName>
    </submittedName>
</protein>
<evidence type="ECO:0000313" key="2">
    <source>
        <dbReference type="Proteomes" id="UP001461341"/>
    </source>
</evidence>